<evidence type="ECO:0000313" key="3">
    <source>
        <dbReference type="Proteomes" id="UP001303046"/>
    </source>
</evidence>
<protein>
    <recommendedName>
        <fullName evidence="1">C2H2-type domain-containing protein</fullName>
    </recommendedName>
</protein>
<name>A0ABR1CV60_NECAM</name>
<comment type="caution">
    <text evidence="2">The sequence shown here is derived from an EMBL/GenBank/DDBJ whole genome shotgun (WGS) entry which is preliminary data.</text>
</comment>
<sequence>MCTIISSSSILIPKTKLNAFNRKIVQEKGTSVMQCPECEYQLKDHRELVKHFDDFHADRAGAYTIESRTFTDYTSFKVWKEKLEEECVTRFATISRNIGQECTITYFRVRNEKEKFAWSSVGNIEDTNRSLPFLQWTPHLKPTLCRF</sequence>
<organism evidence="2 3">
    <name type="scientific">Necator americanus</name>
    <name type="common">Human hookworm</name>
    <dbReference type="NCBI Taxonomy" id="51031"/>
    <lineage>
        <taxon>Eukaryota</taxon>
        <taxon>Metazoa</taxon>
        <taxon>Ecdysozoa</taxon>
        <taxon>Nematoda</taxon>
        <taxon>Chromadorea</taxon>
        <taxon>Rhabditida</taxon>
        <taxon>Rhabditina</taxon>
        <taxon>Rhabditomorpha</taxon>
        <taxon>Strongyloidea</taxon>
        <taxon>Ancylostomatidae</taxon>
        <taxon>Bunostominae</taxon>
        <taxon>Necator</taxon>
    </lineage>
</organism>
<dbReference type="Proteomes" id="UP001303046">
    <property type="component" value="Unassembled WGS sequence"/>
</dbReference>
<dbReference type="InterPro" id="IPR013087">
    <property type="entry name" value="Znf_C2H2_type"/>
</dbReference>
<keyword evidence="3" id="KW-1185">Reference proteome</keyword>
<reference evidence="2 3" key="1">
    <citation type="submission" date="2023-08" db="EMBL/GenBank/DDBJ databases">
        <title>A Necator americanus chromosomal reference genome.</title>
        <authorList>
            <person name="Ilik V."/>
            <person name="Petrzelkova K.J."/>
            <person name="Pardy F."/>
            <person name="Fuh T."/>
            <person name="Niatou-Singa F.S."/>
            <person name="Gouil Q."/>
            <person name="Baker L."/>
            <person name="Ritchie M.E."/>
            <person name="Jex A.R."/>
            <person name="Gazzola D."/>
            <person name="Li H."/>
            <person name="Toshio Fujiwara R."/>
            <person name="Zhan B."/>
            <person name="Aroian R.V."/>
            <person name="Pafco B."/>
            <person name="Schwarz E.M."/>
        </authorList>
    </citation>
    <scope>NUCLEOTIDE SEQUENCE [LARGE SCALE GENOMIC DNA]</scope>
    <source>
        <strain evidence="2 3">Aroian</strain>
        <tissue evidence="2">Whole animal</tissue>
    </source>
</reference>
<evidence type="ECO:0000313" key="2">
    <source>
        <dbReference type="EMBL" id="KAK6742219.1"/>
    </source>
</evidence>
<proteinExistence type="predicted"/>
<evidence type="ECO:0000259" key="1">
    <source>
        <dbReference type="PROSITE" id="PS00028"/>
    </source>
</evidence>
<dbReference type="PROSITE" id="PS00028">
    <property type="entry name" value="ZINC_FINGER_C2H2_1"/>
    <property type="match status" value="1"/>
</dbReference>
<feature type="domain" description="C2H2-type" evidence="1">
    <location>
        <begin position="35"/>
        <end position="56"/>
    </location>
</feature>
<dbReference type="EMBL" id="JAVFWL010000003">
    <property type="protein sequence ID" value="KAK6742219.1"/>
    <property type="molecule type" value="Genomic_DNA"/>
</dbReference>
<gene>
    <name evidence="2" type="primary">Necator_chrIII.g10605</name>
    <name evidence="2" type="ORF">RB195_009840</name>
</gene>
<accession>A0ABR1CV60</accession>